<dbReference type="Proteomes" id="UP000285517">
    <property type="component" value="Chromosome"/>
</dbReference>
<reference evidence="1 2" key="1">
    <citation type="submission" date="2019-01" db="EMBL/GenBank/DDBJ databases">
        <title>Complete genome sequencing of Aequorivita sp. H23M31.</title>
        <authorList>
            <person name="Bae J.-W."/>
        </authorList>
    </citation>
    <scope>NUCLEOTIDE SEQUENCE [LARGE SCALE GENOMIC DNA]</scope>
    <source>
        <strain evidence="1 2">H23M31</strain>
    </source>
</reference>
<dbReference type="EMBL" id="CP034951">
    <property type="protein sequence ID" value="QAA80611.1"/>
    <property type="molecule type" value="Genomic_DNA"/>
</dbReference>
<name>A0A410G048_9FLAO</name>
<keyword evidence="2" id="KW-1185">Reference proteome</keyword>
<protein>
    <submittedName>
        <fullName evidence="1">Uncharacterized protein</fullName>
    </submittedName>
</protein>
<dbReference type="AlphaFoldDB" id="A0A410G048"/>
<organism evidence="1 2">
    <name type="scientific">Aequorivita ciconiae</name>
    <dbReference type="NCBI Taxonomy" id="2494375"/>
    <lineage>
        <taxon>Bacteria</taxon>
        <taxon>Pseudomonadati</taxon>
        <taxon>Bacteroidota</taxon>
        <taxon>Flavobacteriia</taxon>
        <taxon>Flavobacteriales</taxon>
        <taxon>Flavobacteriaceae</taxon>
        <taxon>Aequorivita</taxon>
    </lineage>
</organism>
<accession>A0A410G048</accession>
<evidence type="ECO:0000313" key="1">
    <source>
        <dbReference type="EMBL" id="QAA80611.1"/>
    </source>
</evidence>
<evidence type="ECO:0000313" key="2">
    <source>
        <dbReference type="Proteomes" id="UP000285517"/>
    </source>
</evidence>
<gene>
    <name evidence="1" type="ORF">EI546_02195</name>
</gene>
<proteinExistence type="predicted"/>
<dbReference type="KEGG" id="aev:EI546_02195"/>
<sequence>MIKNFLLIFILFNYSICVSQDYELRVTPYVNSKIVFKDSTVQSGLLKLANSAFSPHFKQEEGGKPQKLNYELIYKIYSNPNTENERVFQYVNHNYSKFKIFVELIYDDVFQIYINSNDSAQLFYSEFDRQSMGELMAIDRFERNLDFNRRLKTSDTITLPNGKEMVLPMRYSYYNGLNYSIAYGKAPTLIYYISRLGLDKIYKVEKNKRFLKKAEEFLSDCAIIKKDLQENKISVSDIPTFIEYYKDVCPLDAIGK</sequence>
<dbReference type="RefSeq" id="WP_128249008.1">
    <property type="nucleotide sequence ID" value="NZ_CP034951.1"/>
</dbReference>
<dbReference type="OrthoDB" id="1437775at2"/>